<evidence type="ECO:0000313" key="2">
    <source>
        <dbReference type="Proteomes" id="UP000499080"/>
    </source>
</evidence>
<evidence type="ECO:0000313" key="1">
    <source>
        <dbReference type="EMBL" id="GBM72481.1"/>
    </source>
</evidence>
<reference evidence="1 2" key="1">
    <citation type="journal article" date="2019" name="Sci. Rep.">
        <title>Orb-weaving spider Araneus ventricosus genome elucidates the spidroin gene catalogue.</title>
        <authorList>
            <person name="Kono N."/>
            <person name="Nakamura H."/>
            <person name="Ohtoshi R."/>
            <person name="Moran D.A.P."/>
            <person name="Shinohara A."/>
            <person name="Yoshida Y."/>
            <person name="Fujiwara M."/>
            <person name="Mori M."/>
            <person name="Tomita M."/>
            <person name="Arakawa K."/>
        </authorList>
    </citation>
    <scope>NUCLEOTIDE SEQUENCE [LARGE SCALE GENOMIC DNA]</scope>
</reference>
<organism evidence="1 2">
    <name type="scientific">Araneus ventricosus</name>
    <name type="common">Orbweaver spider</name>
    <name type="synonym">Epeira ventricosa</name>
    <dbReference type="NCBI Taxonomy" id="182803"/>
    <lineage>
        <taxon>Eukaryota</taxon>
        <taxon>Metazoa</taxon>
        <taxon>Ecdysozoa</taxon>
        <taxon>Arthropoda</taxon>
        <taxon>Chelicerata</taxon>
        <taxon>Arachnida</taxon>
        <taxon>Araneae</taxon>
        <taxon>Araneomorphae</taxon>
        <taxon>Entelegynae</taxon>
        <taxon>Araneoidea</taxon>
        <taxon>Araneidae</taxon>
        <taxon>Araneus</taxon>
    </lineage>
</organism>
<dbReference type="Proteomes" id="UP000499080">
    <property type="component" value="Unassembled WGS sequence"/>
</dbReference>
<accession>A0A4Y2I3Y3</accession>
<comment type="caution">
    <text evidence="1">The sequence shown here is derived from an EMBL/GenBank/DDBJ whole genome shotgun (WGS) entry which is preliminary data.</text>
</comment>
<name>A0A4Y2I3Y3_ARAVE</name>
<dbReference type="AlphaFoldDB" id="A0A4Y2I3Y3"/>
<dbReference type="OrthoDB" id="6567905at2759"/>
<proteinExistence type="predicted"/>
<dbReference type="EMBL" id="BGPR01002379">
    <property type="protein sequence ID" value="GBM72481.1"/>
    <property type="molecule type" value="Genomic_DNA"/>
</dbReference>
<keyword evidence="2" id="KW-1185">Reference proteome</keyword>
<gene>
    <name evidence="1" type="ORF">AVEN_106618_1</name>
</gene>
<protein>
    <submittedName>
        <fullName evidence="1">Uncharacterized protein</fullName>
    </submittedName>
</protein>
<sequence>MNTDEEPIAKRRRMTKERKARWLARQSQESLDNIHAVDTAAYRIEAETPAQSQARREGNAEAYNIVRDRQSQGIRDKAIHFIEAHVETDNCGPMNIICQFCKSKNFSAECPYDGKFTSCCRKGKIKLEKPSDALVMICFILIFFLTY</sequence>